<keyword evidence="3" id="KW-1185">Reference proteome</keyword>
<feature type="non-terminal residue" evidence="2">
    <location>
        <position position="604"/>
    </location>
</feature>
<organism evidence="2 3">
    <name type="scientific">Cymbomonas tetramitiformis</name>
    <dbReference type="NCBI Taxonomy" id="36881"/>
    <lineage>
        <taxon>Eukaryota</taxon>
        <taxon>Viridiplantae</taxon>
        <taxon>Chlorophyta</taxon>
        <taxon>Pyramimonadophyceae</taxon>
        <taxon>Pyramimonadales</taxon>
        <taxon>Pyramimonadaceae</taxon>
        <taxon>Cymbomonas</taxon>
    </lineage>
</organism>
<dbReference type="AlphaFoldDB" id="A0AAE0F7E8"/>
<evidence type="ECO:0000313" key="2">
    <source>
        <dbReference type="EMBL" id="KAK3254349.1"/>
    </source>
</evidence>
<name>A0AAE0F7E8_9CHLO</name>
<dbReference type="Gene3D" id="2.60.120.260">
    <property type="entry name" value="Galactose-binding domain-like"/>
    <property type="match status" value="1"/>
</dbReference>
<comment type="caution">
    <text evidence="2">The sequence shown here is derived from an EMBL/GenBank/DDBJ whole genome shotgun (WGS) entry which is preliminary data.</text>
</comment>
<sequence>MIGASYQFPPQFSTRSSWLRLQAPSFRGRCIRRACARGAALGRGYRQMAPFSRALLRLILALGFTQYSFGTDFTYDSDPHFENEGFEAQAQEVVLDINVIPEPYIVPSPITSWTTGGTGTAQLMANFHPDDGYLWSGEGQLYLSLSSGGTYVEQTITGLIPGVTYWISCHTTQRLASAAGVLSVFVDGSLLWSREPASGVFTREMEAFLSTGTSALVRFMNSAPSQVNAPVLLDWVAITDGNPKMRNGNFEANSDISGWSYMAGPESITGWRGFGSRVLIENGEKGIDWGALDSGDGKYYVGIQDANDFLKQTVTGLSPVGTYTLSFLYAARPTEIRCETCESGGRLALIIEGNIVWQTHPSQTSFQSHELTFTATTPAVTIMFNNTSLEGDRAVFIDKVVIVGTLFFSNYDFEADNSTTCSTLTGWAGSGARCLVANGGASPAGCVLDSESGSYYLSLEENQANIQQAVSGLSFTAGASTYYWVTWRMAACSAGASLGLLIDGAQVWTGTPPTSGFHVVNYIFESSTTSALFTWVNLGTPAVYLDLIEIVQGTPHSSLPPLLLDGLPLRVRGACQTGSATWHEVDLCRAFRRFVLILLHTEAK</sequence>
<reference evidence="2 3" key="1">
    <citation type="journal article" date="2015" name="Genome Biol. Evol.">
        <title>Comparative Genomics of a Bacterivorous Green Alga Reveals Evolutionary Causalities and Consequences of Phago-Mixotrophic Mode of Nutrition.</title>
        <authorList>
            <person name="Burns J.A."/>
            <person name="Paasch A."/>
            <person name="Narechania A."/>
            <person name="Kim E."/>
        </authorList>
    </citation>
    <scope>NUCLEOTIDE SEQUENCE [LARGE SCALE GENOMIC DNA]</scope>
    <source>
        <strain evidence="2 3">PLY_AMNH</strain>
    </source>
</reference>
<feature type="domain" description="DUF642" evidence="1">
    <location>
        <begin position="245"/>
        <end position="401"/>
    </location>
</feature>
<dbReference type="InterPro" id="IPR006946">
    <property type="entry name" value="DGR2-like_dom"/>
</dbReference>
<evidence type="ECO:0000313" key="3">
    <source>
        <dbReference type="Proteomes" id="UP001190700"/>
    </source>
</evidence>
<accession>A0AAE0F7E8</accession>
<dbReference type="Pfam" id="PF04862">
    <property type="entry name" value="DUF642"/>
    <property type="match status" value="1"/>
</dbReference>
<gene>
    <name evidence="2" type="ORF">CYMTET_36434</name>
</gene>
<dbReference type="EMBL" id="LGRX02023702">
    <property type="protein sequence ID" value="KAK3254349.1"/>
    <property type="molecule type" value="Genomic_DNA"/>
</dbReference>
<protein>
    <recommendedName>
        <fullName evidence="1">DUF642 domain-containing protein</fullName>
    </recommendedName>
</protein>
<proteinExistence type="predicted"/>
<evidence type="ECO:0000259" key="1">
    <source>
        <dbReference type="Pfam" id="PF04862"/>
    </source>
</evidence>
<dbReference type="Proteomes" id="UP001190700">
    <property type="component" value="Unassembled WGS sequence"/>
</dbReference>